<evidence type="ECO:0000256" key="4">
    <source>
        <dbReference type="SAM" id="MobiDB-lite"/>
    </source>
</evidence>
<organism evidence="6 7">
    <name type="scientific">Stylonychia lemnae</name>
    <name type="common">Ciliate</name>
    <dbReference type="NCBI Taxonomy" id="5949"/>
    <lineage>
        <taxon>Eukaryota</taxon>
        <taxon>Sar</taxon>
        <taxon>Alveolata</taxon>
        <taxon>Ciliophora</taxon>
        <taxon>Intramacronucleata</taxon>
        <taxon>Spirotrichea</taxon>
        <taxon>Stichotrichia</taxon>
        <taxon>Sporadotrichida</taxon>
        <taxon>Oxytrichidae</taxon>
        <taxon>Stylonychinae</taxon>
        <taxon>Stylonychia</taxon>
    </lineage>
</organism>
<dbReference type="InParanoid" id="A0A078B0J4"/>
<dbReference type="PANTHER" id="PTHR45987:SF11">
    <property type="entry name" value="OS07G0626100 PROTEIN"/>
    <property type="match status" value="1"/>
</dbReference>
<feature type="domain" description="Large ribosomal subunit protein bL12 C-terminal" evidence="5">
    <location>
        <begin position="202"/>
        <end position="268"/>
    </location>
</feature>
<dbReference type="EMBL" id="CCKQ01015072">
    <property type="protein sequence ID" value="CDW86882.1"/>
    <property type="molecule type" value="Genomic_DNA"/>
</dbReference>
<dbReference type="GO" id="GO:0003735">
    <property type="term" value="F:structural constituent of ribosome"/>
    <property type="evidence" value="ECO:0007669"/>
    <property type="project" value="InterPro"/>
</dbReference>
<dbReference type="OrthoDB" id="250175at2759"/>
<name>A0A078B0J4_STYLE</name>
<sequence>MIVGNKQMLNQFKSTFFRFSQVQKLLSSQGQLVQSQTKLFSVEQKKLSSYQNGPNSWGTEYNAEGYKMEQEWNKIYEKVTADTISNLKLELSEPQMQRVELFLDEFLKMSKQERLYFTYKSREKTLNATGIDFANMNMHWPVLRQQEIGTWPPNNPNWFNGLANASMSMGGGGSSAASSTVGATKETSQEKKVEEVKEKSHYDIELSKFDPAKKIILIKEVRAILNLGLKEAKEMVEGAPCWIKKEVAKEEAEKLAEKLKELGAECRLA</sequence>
<gene>
    <name evidence="6" type="primary">Contig16828.g17930</name>
    <name evidence="6" type="ORF">STYLEM_15982</name>
</gene>
<accession>A0A078B0J4</accession>
<feature type="region of interest" description="Disordered" evidence="4">
    <location>
        <begin position="170"/>
        <end position="194"/>
    </location>
</feature>
<proteinExistence type="inferred from homology"/>
<dbReference type="InterPro" id="IPR014719">
    <property type="entry name" value="Ribosomal_bL12_C/ClpS-like"/>
</dbReference>
<keyword evidence="2 6" id="KW-0689">Ribosomal protein</keyword>
<evidence type="ECO:0000313" key="6">
    <source>
        <dbReference type="EMBL" id="CDW86882.1"/>
    </source>
</evidence>
<protein>
    <submittedName>
        <fullName evidence="6">Ribosomal protein l7 l12 c-terminal domain containing protein</fullName>
    </submittedName>
</protein>
<reference evidence="6 7" key="1">
    <citation type="submission" date="2014-06" db="EMBL/GenBank/DDBJ databases">
        <authorList>
            <person name="Swart Estienne"/>
        </authorList>
    </citation>
    <scope>NUCLEOTIDE SEQUENCE [LARGE SCALE GENOMIC DNA]</scope>
    <source>
        <strain evidence="6 7">130c</strain>
    </source>
</reference>
<evidence type="ECO:0000313" key="7">
    <source>
        <dbReference type="Proteomes" id="UP000039865"/>
    </source>
</evidence>
<evidence type="ECO:0000256" key="3">
    <source>
        <dbReference type="ARBA" id="ARBA00023274"/>
    </source>
</evidence>
<keyword evidence="7" id="KW-1185">Reference proteome</keyword>
<dbReference type="OMA" id="PPNNPNW"/>
<dbReference type="FunFam" id="3.30.1390.10:FF:000001">
    <property type="entry name" value="50S ribosomal protein L7/L12"/>
    <property type="match status" value="1"/>
</dbReference>
<dbReference type="PANTHER" id="PTHR45987">
    <property type="entry name" value="39S RIBOSOMAL PROTEIN L12"/>
    <property type="match status" value="1"/>
</dbReference>
<evidence type="ECO:0000256" key="1">
    <source>
        <dbReference type="ARBA" id="ARBA00007197"/>
    </source>
</evidence>
<evidence type="ECO:0000259" key="5">
    <source>
        <dbReference type="Pfam" id="PF00542"/>
    </source>
</evidence>
<dbReference type="AlphaFoldDB" id="A0A078B0J4"/>
<dbReference type="GO" id="GO:0005840">
    <property type="term" value="C:ribosome"/>
    <property type="evidence" value="ECO:0007669"/>
    <property type="project" value="UniProtKB-KW"/>
</dbReference>
<dbReference type="SUPFAM" id="SSF54736">
    <property type="entry name" value="ClpS-like"/>
    <property type="match status" value="1"/>
</dbReference>
<dbReference type="Pfam" id="PF00542">
    <property type="entry name" value="Ribosomal_L12"/>
    <property type="match status" value="1"/>
</dbReference>
<keyword evidence="3" id="KW-0687">Ribonucleoprotein</keyword>
<dbReference type="GO" id="GO:0003729">
    <property type="term" value="F:mRNA binding"/>
    <property type="evidence" value="ECO:0007669"/>
    <property type="project" value="TreeGrafter"/>
</dbReference>
<comment type="similarity">
    <text evidence="1">Belongs to the bacterial ribosomal protein bL12 family.</text>
</comment>
<evidence type="ECO:0000256" key="2">
    <source>
        <dbReference type="ARBA" id="ARBA00022980"/>
    </source>
</evidence>
<dbReference type="Proteomes" id="UP000039865">
    <property type="component" value="Unassembled WGS sequence"/>
</dbReference>
<dbReference type="InterPro" id="IPR013823">
    <property type="entry name" value="Ribosomal_bL12_C"/>
</dbReference>
<dbReference type="GO" id="GO:0006412">
    <property type="term" value="P:translation"/>
    <property type="evidence" value="ECO:0007669"/>
    <property type="project" value="InterPro"/>
</dbReference>
<dbReference type="Gene3D" id="3.30.1390.10">
    <property type="match status" value="1"/>
</dbReference>
<dbReference type="InterPro" id="IPR000206">
    <property type="entry name" value="Ribosomal_bL12"/>
</dbReference>
<dbReference type="GO" id="GO:1990904">
    <property type="term" value="C:ribonucleoprotein complex"/>
    <property type="evidence" value="ECO:0007669"/>
    <property type="project" value="UniProtKB-KW"/>
</dbReference>
<dbReference type="CDD" id="cd00387">
    <property type="entry name" value="Ribosomal_L7_L12"/>
    <property type="match status" value="1"/>
</dbReference>